<feature type="region of interest" description="Disordered" evidence="1">
    <location>
        <begin position="250"/>
        <end position="284"/>
    </location>
</feature>
<accession>A0AAD5YDL8</accession>
<feature type="region of interest" description="Disordered" evidence="1">
    <location>
        <begin position="121"/>
        <end position="150"/>
    </location>
</feature>
<evidence type="ECO:0000313" key="3">
    <source>
        <dbReference type="EMBL" id="KAJ3479774.1"/>
    </source>
</evidence>
<dbReference type="EMBL" id="JANAWD010000417">
    <property type="protein sequence ID" value="KAJ3479774.1"/>
    <property type="molecule type" value="Genomic_DNA"/>
</dbReference>
<gene>
    <name evidence="3" type="ORF">NLI96_g8825</name>
</gene>
<evidence type="ECO:0000256" key="1">
    <source>
        <dbReference type="SAM" id="MobiDB-lite"/>
    </source>
</evidence>
<dbReference type="AlphaFoldDB" id="A0AAD5YDL8"/>
<reference evidence="3" key="1">
    <citation type="submission" date="2022-07" db="EMBL/GenBank/DDBJ databases">
        <title>Genome Sequence of Physisporinus lineatus.</title>
        <authorList>
            <person name="Buettner E."/>
        </authorList>
    </citation>
    <scope>NUCLEOTIDE SEQUENCE</scope>
    <source>
        <strain evidence="3">VT162</strain>
    </source>
</reference>
<sequence>MAPIPQATSNNSNNATTQADAHHLPFWLFGLLAIGLVVTCVFVFFLIVFIKRRIRRVTASKVKETEIETAMEAGFEPEDIKTKSPSLIHIPIPDLPLNSPFVSFEWKGVIYSYPSCQASALQRPPPTATQAHDNTDTQPSEATSPEEDSTLEAKVTLQIVEKEEDNSSDIVDRINEYYTDSTTSSYSQISTLAASFWESSDPALPNIRVVDCDGPLPEDPNAEDGYDLEDILLATALSTLNITKDFLPVPEPSFNAPRSKPTFELDSDSESEYDSESDDGRDPLEILCDILDISEDDLDGSFDAQTPPSDAPSKPRTSFTVTAPLRLSKP</sequence>
<organism evidence="3 4">
    <name type="scientific">Meripilus lineatus</name>
    <dbReference type="NCBI Taxonomy" id="2056292"/>
    <lineage>
        <taxon>Eukaryota</taxon>
        <taxon>Fungi</taxon>
        <taxon>Dikarya</taxon>
        <taxon>Basidiomycota</taxon>
        <taxon>Agaricomycotina</taxon>
        <taxon>Agaricomycetes</taxon>
        <taxon>Polyporales</taxon>
        <taxon>Meripilaceae</taxon>
        <taxon>Meripilus</taxon>
    </lineage>
</organism>
<keyword evidence="2" id="KW-1133">Transmembrane helix</keyword>
<keyword evidence="2" id="KW-0472">Membrane</keyword>
<name>A0AAD5YDL8_9APHY</name>
<evidence type="ECO:0000313" key="4">
    <source>
        <dbReference type="Proteomes" id="UP001212997"/>
    </source>
</evidence>
<keyword evidence="4" id="KW-1185">Reference proteome</keyword>
<feature type="region of interest" description="Disordered" evidence="1">
    <location>
        <begin position="297"/>
        <end position="330"/>
    </location>
</feature>
<proteinExistence type="predicted"/>
<feature type="compositionally biased region" description="Polar residues" evidence="1">
    <location>
        <begin position="128"/>
        <end position="143"/>
    </location>
</feature>
<comment type="caution">
    <text evidence="3">The sequence shown here is derived from an EMBL/GenBank/DDBJ whole genome shotgun (WGS) entry which is preliminary data.</text>
</comment>
<feature type="compositionally biased region" description="Acidic residues" evidence="1">
    <location>
        <begin position="265"/>
        <end position="277"/>
    </location>
</feature>
<evidence type="ECO:0000256" key="2">
    <source>
        <dbReference type="SAM" id="Phobius"/>
    </source>
</evidence>
<keyword evidence="2" id="KW-0812">Transmembrane</keyword>
<feature type="transmembrane region" description="Helical" evidence="2">
    <location>
        <begin position="26"/>
        <end position="50"/>
    </location>
</feature>
<protein>
    <submittedName>
        <fullName evidence="3">Uncharacterized protein</fullName>
    </submittedName>
</protein>
<dbReference type="Proteomes" id="UP001212997">
    <property type="component" value="Unassembled WGS sequence"/>
</dbReference>